<accession>A0A9W7MKG3</accession>
<gene>
    <name evidence="1" type="ORF">HRI_004058900</name>
</gene>
<proteinExistence type="predicted"/>
<protein>
    <submittedName>
        <fullName evidence="1">Uncharacterized protein</fullName>
    </submittedName>
</protein>
<evidence type="ECO:0000313" key="1">
    <source>
        <dbReference type="EMBL" id="GMJ03897.1"/>
    </source>
</evidence>
<comment type="caution">
    <text evidence="1">The sequence shown here is derived from an EMBL/GenBank/DDBJ whole genome shotgun (WGS) entry which is preliminary data.</text>
</comment>
<keyword evidence="2" id="KW-1185">Reference proteome</keyword>
<evidence type="ECO:0000313" key="2">
    <source>
        <dbReference type="Proteomes" id="UP001165190"/>
    </source>
</evidence>
<dbReference type="AlphaFoldDB" id="A0A9W7MKG3"/>
<dbReference type="Proteomes" id="UP001165190">
    <property type="component" value="Unassembled WGS sequence"/>
</dbReference>
<sequence length="73" mass="7618">MQAAAIVARAAHAILTITPSPHTLLPPLSTNPSDPQVVQSTFPGVSLHLPRQSLSIAAAIFRACCIQESCRGS</sequence>
<dbReference type="EMBL" id="BSYR01000038">
    <property type="protein sequence ID" value="GMJ03897.1"/>
    <property type="molecule type" value="Genomic_DNA"/>
</dbReference>
<name>A0A9W7MKG3_HIBTR</name>
<organism evidence="1 2">
    <name type="scientific">Hibiscus trionum</name>
    <name type="common">Flower of an hour</name>
    <dbReference type="NCBI Taxonomy" id="183268"/>
    <lineage>
        <taxon>Eukaryota</taxon>
        <taxon>Viridiplantae</taxon>
        <taxon>Streptophyta</taxon>
        <taxon>Embryophyta</taxon>
        <taxon>Tracheophyta</taxon>
        <taxon>Spermatophyta</taxon>
        <taxon>Magnoliopsida</taxon>
        <taxon>eudicotyledons</taxon>
        <taxon>Gunneridae</taxon>
        <taxon>Pentapetalae</taxon>
        <taxon>rosids</taxon>
        <taxon>malvids</taxon>
        <taxon>Malvales</taxon>
        <taxon>Malvaceae</taxon>
        <taxon>Malvoideae</taxon>
        <taxon>Hibiscus</taxon>
    </lineage>
</organism>
<reference evidence="1" key="1">
    <citation type="submission" date="2023-05" db="EMBL/GenBank/DDBJ databases">
        <title>Genome and transcriptome analyses reveal genes involved in the formation of fine ridges on petal epidermal cells in Hibiscus trionum.</title>
        <authorList>
            <person name="Koshimizu S."/>
            <person name="Masuda S."/>
            <person name="Ishii T."/>
            <person name="Shirasu K."/>
            <person name="Hoshino A."/>
            <person name="Arita M."/>
        </authorList>
    </citation>
    <scope>NUCLEOTIDE SEQUENCE</scope>
    <source>
        <strain evidence="1">Hamamatsu line</strain>
    </source>
</reference>